<dbReference type="InterPro" id="IPR003203">
    <property type="entry name" value="CobU/CobP"/>
</dbReference>
<keyword evidence="13 14" id="KW-0342">GTP-binding</keyword>
<dbReference type="AlphaFoldDB" id="A0A8J2XXG2"/>
<dbReference type="RefSeq" id="WP_188396054.1">
    <property type="nucleotide sequence ID" value="NZ_BMCG01000003.1"/>
</dbReference>
<evidence type="ECO:0000256" key="8">
    <source>
        <dbReference type="ARBA" id="ARBA00022573"/>
    </source>
</evidence>
<reference evidence="17" key="1">
    <citation type="journal article" date="2014" name="Int. J. Syst. Evol. Microbiol.">
        <title>Complete genome sequence of Corynebacterium casei LMG S-19264T (=DSM 44701T), isolated from a smear-ripened cheese.</title>
        <authorList>
            <consortium name="US DOE Joint Genome Institute (JGI-PGF)"/>
            <person name="Walter F."/>
            <person name="Albersmeier A."/>
            <person name="Kalinowski J."/>
            <person name="Ruckert C."/>
        </authorList>
    </citation>
    <scope>NUCLEOTIDE SEQUENCE</scope>
    <source>
        <strain evidence="17">CCM 7086</strain>
    </source>
</reference>
<dbReference type="EC" id="2.7.7.62" evidence="14"/>
<feature type="binding site" evidence="16">
    <location>
        <begin position="50"/>
        <end position="53"/>
    </location>
    <ligand>
        <name>GTP</name>
        <dbReference type="ChEBI" id="CHEBI:37565"/>
    </ligand>
</feature>
<dbReference type="EMBL" id="BMCG01000003">
    <property type="protein sequence ID" value="GGC10813.1"/>
    <property type="molecule type" value="Genomic_DNA"/>
</dbReference>
<evidence type="ECO:0000256" key="15">
    <source>
        <dbReference type="PIRSR" id="PIRSR006135-1"/>
    </source>
</evidence>
<comment type="pathway">
    <text evidence="6 14">Cofactor biosynthesis; adenosylcobalamin biosynthesis; adenosylcobalamin from cob(II)yrinate a,c-diamide: step 5/7.</text>
</comment>
<comment type="catalytic activity">
    <reaction evidence="3">
        <text>adenosylcob(III)inamide + GTP = adenosylcob(III)inamide phosphate + GDP + H(+)</text>
        <dbReference type="Rhea" id="RHEA:15765"/>
        <dbReference type="ChEBI" id="CHEBI:2480"/>
        <dbReference type="ChEBI" id="CHEBI:15378"/>
        <dbReference type="ChEBI" id="CHEBI:37565"/>
        <dbReference type="ChEBI" id="CHEBI:58189"/>
        <dbReference type="ChEBI" id="CHEBI:58502"/>
        <dbReference type="EC" id="2.7.1.156"/>
    </reaction>
</comment>
<evidence type="ECO:0000256" key="12">
    <source>
        <dbReference type="ARBA" id="ARBA00022840"/>
    </source>
</evidence>
<reference evidence="17" key="2">
    <citation type="submission" date="2020-09" db="EMBL/GenBank/DDBJ databases">
        <authorList>
            <person name="Sun Q."/>
            <person name="Sedlacek I."/>
        </authorList>
    </citation>
    <scope>NUCLEOTIDE SEQUENCE</scope>
    <source>
        <strain evidence="17">CCM 7086</strain>
    </source>
</reference>
<name>A0A8J2XXG2_9BURK</name>
<dbReference type="GO" id="GO:0009236">
    <property type="term" value="P:cobalamin biosynthetic process"/>
    <property type="evidence" value="ECO:0007669"/>
    <property type="project" value="UniProtKB-UniRule"/>
</dbReference>
<keyword evidence="18" id="KW-1185">Reference proteome</keyword>
<comment type="similarity">
    <text evidence="7 14">Belongs to the CobU/CobP family.</text>
</comment>
<evidence type="ECO:0000256" key="3">
    <source>
        <dbReference type="ARBA" id="ARBA00001522"/>
    </source>
</evidence>
<dbReference type="GO" id="GO:0005525">
    <property type="term" value="F:GTP binding"/>
    <property type="evidence" value="ECO:0007669"/>
    <property type="project" value="UniProtKB-UniRule"/>
</dbReference>
<dbReference type="SUPFAM" id="SSF52540">
    <property type="entry name" value="P-loop containing nucleoside triphosphate hydrolases"/>
    <property type="match status" value="1"/>
</dbReference>
<dbReference type="CDD" id="cd00544">
    <property type="entry name" value="CobU"/>
    <property type="match status" value="1"/>
</dbReference>
<dbReference type="PIRSF" id="PIRSF006135">
    <property type="entry name" value="CobU"/>
    <property type="match status" value="1"/>
</dbReference>
<keyword evidence="9 14" id="KW-0808">Transferase</keyword>
<keyword evidence="10 14" id="KW-0547">Nucleotide-binding</keyword>
<evidence type="ECO:0000256" key="10">
    <source>
        <dbReference type="ARBA" id="ARBA00022741"/>
    </source>
</evidence>
<accession>A0A8J2XXG2</accession>
<comment type="catalytic activity">
    <reaction evidence="2 14">
        <text>adenosylcob(III)inamide phosphate + GTP + H(+) = adenosylcob(III)inamide-GDP + diphosphate</text>
        <dbReference type="Rhea" id="RHEA:22712"/>
        <dbReference type="ChEBI" id="CHEBI:15378"/>
        <dbReference type="ChEBI" id="CHEBI:33019"/>
        <dbReference type="ChEBI" id="CHEBI:37565"/>
        <dbReference type="ChEBI" id="CHEBI:58502"/>
        <dbReference type="ChEBI" id="CHEBI:60487"/>
        <dbReference type="EC" id="2.7.7.62"/>
    </reaction>
</comment>
<evidence type="ECO:0000256" key="4">
    <source>
        <dbReference type="ARBA" id="ARBA00003889"/>
    </source>
</evidence>
<dbReference type="InterPro" id="IPR027417">
    <property type="entry name" value="P-loop_NTPase"/>
</dbReference>
<keyword evidence="8 14" id="KW-0169">Cobalamin biosynthesis</keyword>
<organism evidence="17 18">
    <name type="scientific">Oxalicibacterium flavum</name>
    <dbReference type="NCBI Taxonomy" id="179467"/>
    <lineage>
        <taxon>Bacteria</taxon>
        <taxon>Pseudomonadati</taxon>
        <taxon>Pseudomonadota</taxon>
        <taxon>Betaproteobacteria</taxon>
        <taxon>Burkholderiales</taxon>
        <taxon>Oxalobacteraceae</taxon>
        <taxon>Oxalicibacterium</taxon>
    </lineage>
</organism>
<dbReference type="UniPathway" id="UPA00148">
    <property type="reaction ID" value="UER00236"/>
</dbReference>
<evidence type="ECO:0000313" key="17">
    <source>
        <dbReference type="EMBL" id="GGC10813.1"/>
    </source>
</evidence>
<comment type="function">
    <text evidence="4 14">Catalyzes ATP-dependent phosphorylation of adenosylcobinamide and addition of GMP to adenosylcobinamide phosphate.</text>
</comment>
<dbReference type="EC" id="2.7.1.156" evidence="14"/>
<feature type="binding site" evidence="16">
    <location>
        <position position="83"/>
    </location>
    <ligand>
        <name>GTP</name>
        <dbReference type="ChEBI" id="CHEBI:37565"/>
    </ligand>
</feature>
<feature type="active site" description="GMP-histidine intermediate" evidence="15">
    <location>
        <position position="49"/>
    </location>
</feature>
<evidence type="ECO:0000256" key="16">
    <source>
        <dbReference type="PIRSR" id="PIRSR006135-2"/>
    </source>
</evidence>
<dbReference type="Gene3D" id="3.40.50.300">
    <property type="entry name" value="P-loop containing nucleotide triphosphate hydrolases"/>
    <property type="match status" value="1"/>
</dbReference>
<comment type="pathway">
    <text evidence="5 14">Cofactor biosynthesis; adenosylcobalamin biosynthesis; adenosylcobalamin from cob(II)yrinate a,c-diamide: step 6/7.</text>
</comment>
<feature type="binding site" evidence="16">
    <location>
        <position position="61"/>
    </location>
    <ligand>
        <name>GTP</name>
        <dbReference type="ChEBI" id="CHEBI:37565"/>
    </ligand>
</feature>
<dbReference type="Proteomes" id="UP000620266">
    <property type="component" value="Unassembled WGS sequence"/>
</dbReference>
<dbReference type="Pfam" id="PF02283">
    <property type="entry name" value="CobU"/>
    <property type="match status" value="1"/>
</dbReference>
<keyword evidence="12 14" id="KW-0067">ATP-binding</keyword>
<evidence type="ECO:0000256" key="5">
    <source>
        <dbReference type="ARBA" id="ARBA00004692"/>
    </source>
</evidence>
<evidence type="ECO:0000313" key="18">
    <source>
        <dbReference type="Proteomes" id="UP000620266"/>
    </source>
</evidence>
<evidence type="ECO:0000256" key="2">
    <source>
        <dbReference type="ARBA" id="ARBA00000711"/>
    </source>
</evidence>
<evidence type="ECO:0000256" key="6">
    <source>
        <dbReference type="ARBA" id="ARBA00005159"/>
    </source>
</evidence>
<dbReference type="PANTHER" id="PTHR34848">
    <property type="match status" value="1"/>
</dbReference>
<dbReference type="GO" id="GO:0008820">
    <property type="term" value="F:cobinamide phosphate guanylyltransferase activity"/>
    <property type="evidence" value="ECO:0007669"/>
    <property type="project" value="UniProtKB-UniRule"/>
</dbReference>
<comment type="catalytic activity">
    <reaction evidence="1 14">
        <text>adenosylcob(III)inamide + ATP = adenosylcob(III)inamide phosphate + ADP + H(+)</text>
        <dbReference type="Rhea" id="RHEA:15769"/>
        <dbReference type="ChEBI" id="CHEBI:2480"/>
        <dbReference type="ChEBI" id="CHEBI:15378"/>
        <dbReference type="ChEBI" id="CHEBI:30616"/>
        <dbReference type="ChEBI" id="CHEBI:58502"/>
        <dbReference type="ChEBI" id="CHEBI:456216"/>
        <dbReference type="EC" id="2.7.1.156"/>
    </reaction>
</comment>
<feature type="binding site" evidence="16">
    <location>
        <begin position="33"/>
        <end position="35"/>
    </location>
    <ligand>
        <name>GTP</name>
        <dbReference type="ChEBI" id="CHEBI:37565"/>
    </ligand>
</feature>
<protein>
    <recommendedName>
        <fullName evidence="14">Bifunctional adenosylcobalamin biosynthesis protein</fullName>
        <ecNumber evidence="14">2.7.1.156</ecNumber>
        <ecNumber evidence="14">2.7.7.62</ecNumber>
    </recommendedName>
</protein>
<dbReference type="NCBIfam" id="NF004469">
    <property type="entry name" value="PRK05800.1"/>
    <property type="match status" value="1"/>
</dbReference>
<evidence type="ECO:0000256" key="11">
    <source>
        <dbReference type="ARBA" id="ARBA00022777"/>
    </source>
</evidence>
<gene>
    <name evidence="17" type="primary">cobU</name>
    <name evidence="17" type="ORF">GCM10007205_19980</name>
</gene>
<comment type="caution">
    <text evidence="17">The sequence shown here is derived from an EMBL/GenBank/DDBJ whole genome shotgun (WGS) entry which is preliminary data.</text>
</comment>
<feature type="binding site" evidence="16">
    <location>
        <begin position="8"/>
        <end position="15"/>
    </location>
    <ligand>
        <name>GTP</name>
        <dbReference type="ChEBI" id="CHEBI:37565"/>
    </ligand>
</feature>
<dbReference type="PANTHER" id="PTHR34848:SF1">
    <property type="entry name" value="BIFUNCTIONAL ADENOSYLCOBALAMIN BIOSYNTHESIS PROTEIN COBU"/>
    <property type="match status" value="1"/>
</dbReference>
<proteinExistence type="inferred from homology"/>
<evidence type="ECO:0000256" key="7">
    <source>
        <dbReference type="ARBA" id="ARBA00007490"/>
    </source>
</evidence>
<sequence length="182" mass="19373">MTRMLVIGGARSGKSAHAEALALASGRRLVYVATAQSGDEEMAQRIAHHRARRDQAWTTVEAPIALAEAIARHSAPDTVVLVDCLTVWLSNLLFAERIEFPEVGPIEAPAVFHAQRVALLDALANVQGDVILVSNEVGQGIIPTGAVTRWYVDEAGRLNQAIAAVCDRAVLVVAGLPLQLKG</sequence>
<evidence type="ECO:0000256" key="13">
    <source>
        <dbReference type="ARBA" id="ARBA00023134"/>
    </source>
</evidence>
<dbReference type="GO" id="GO:0043752">
    <property type="term" value="F:adenosylcobinamide kinase activity"/>
    <property type="evidence" value="ECO:0007669"/>
    <property type="project" value="UniProtKB-EC"/>
</dbReference>
<evidence type="ECO:0000256" key="1">
    <source>
        <dbReference type="ARBA" id="ARBA00000312"/>
    </source>
</evidence>
<evidence type="ECO:0000256" key="14">
    <source>
        <dbReference type="PIRNR" id="PIRNR006135"/>
    </source>
</evidence>
<dbReference type="GO" id="GO:0005524">
    <property type="term" value="F:ATP binding"/>
    <property type="evidence" value="ECO:0007669"/>
    <property type="project" value="UniProtKB-UniRule"/>
</dbReference>
<evidence type="ECO:0000256" key="9">
    <source>
        <dbReference type="ARBA" id="ARBA00022679"/>
    </source>
</evidence>
<keyword evidence="11 14" id="KW-0418">Kinase</keyword>